<feature type="region of interest" description="Disordered" evidence="1">
    <location>
        <begin position="96"/>
        <end position="117"/>
    </location>
</feature>
<reference evidence="2" key="1">
    <citation type="submission" date="2022-07" db="EMBL/GenBank/DDBJ databases">
        <title>Genome Sequence of Physisporinus lineatus.</title>
        <authorList>
            <person name="Buettner E."/>
        </authorList>
    </citation>
    <scope>NUCLEOTIDE SEQUENCE</scope>
    <source>
        <strain evidence="2">VT162</strain>
    </source>
</reference>
<feature type="compositionally biased region" description="Basic residues" evidence="1">
    <location>
        <begin position="193"/>
        <end position="202"/>
    </location>
</feature>
<gene>
    <name evidence="2" type="ORF">NLI96_g7918</name>
</gene>
<name>A0AAD5V0G8_9APHY</name>
<feature type="region of interest" description="Disordered" evidence="1">
    <location>
        <begin position="191"/>
        <end position="221"/>
    </location>
</feature>
<protein>
    <submittedName>
        <fullName evidence="2">Uncharacterized protein</fullName>
    </submittedName>
</protein>
<organism evidence="2 3">
    <name type="scientific">Meripilus lineatus</name>
    <dbReference type="NCBI Taxonomy" id="2056292"/>
    <lineage>
        <taxon>Eukaryota</taxon>
        <taxon>Fungi</taxon>
        <taxon>Dikarya</taxon>
        <taxon>Basidiomycota</taxon>
        <taxon>Agaricomycotina</taxon>
        <taxon>Agaricomycetes</taxon>
        <taxon>Polyporales</taxon>
        <taxon>Meripilaceae</taxon>
        <taxon>Meripilus</taxon>
    </lineage>
</organism>
<dbReference type="AlphaFoldDB" id="A0AAD5V0G8"/>
<dbReference type="Proteomes" id="UP001212997">
    <property type="component" value="Unassembled WGS sequence"/>
</dbReference>
<evidence type="ECO:0000313" key="2">
    <source>
        <dbReference type="EMBL" id="KAJ3481052.1"/>
    </source>
</evidence>
<feature type="region of interest" description="Disordered" evidence="1">
    <location>
        <begin position="1"/>
        <end position="20"/>
    </location>
</feature>
<feature type="region of interest" description="Disordered" evidence="1">
    <location>
        <begin position="29"/>
        <end position="83"/>
    </location>
</feature>
<feature type="compositionally biased region" description="Basic and acidic residues" evidence="1">
    <location>
        <begin position="59"/>
        <end position="69"/>
    </location>
</feature>
<comment type="caution">
    <text evidence="2">The sequence shown here is derived from an EMBL/GenBank/DDBJ whole genome shotgun (WGS) entry which is preliminary data.</text>
</comment>
<evidence type="ECO:0000256" key="1">
    <source>
        <dbReference type="SAM" id="MobiDB-lite"/>
    </source>
</evidence>
<accession>A0AAD5V0G8</accession>
<dbReference type="EMBL" id="JANAWD010000342">
    <property type="protein sequence ID" value="KAJ3481052.1"/>
    <property type="molecule type" value="Genomic_DNA"/>
</dbReference>
<evidence type="ECO:0000313" key="3">
    <source>
        <dbReference type="Proteomes" id="UP001212997"/>
    </source>
</evidence>
<feature type="region of interest" description="Disordered" evidence="1">
    <location>
        <begin position="145"/>
        <end position="175"/>
    </location>
</feature>
<sequence length="221" mass="24340">MSTPNDRGSLPNTANSSPPILVAYRRTTFPHTQRTGPNYGHPAPPYANPKTRGFPAPRGGEDIHDHDPRLGTTPTPVPKTSPNLVAQEAKFVRAPIPPVYGKQRPFTVPTSSGVKSRGEVNCTSLSNGDKTIDMLYCNKYIVDDASSDGTDSSSDEEEPVFDSKQDFCNGPSGIGRGAGFLDKRVAMFAERKEKRRARRAARREKSEKERPQRCEVRVEEV</sequence>
<feature type="compositionally biased region" description="Polar residues" evidence="1">
    <location>
        <begin position="1"/>
        <end position="18"/>
    </location>
</feature>
<feature type="compositionally biased region" description="Polar residues" evidence="1">
    <location>
        <begin position="72"/>
        <end position="83"/>
    </location>
</feature>
<keyword evidence="3" id="KW-1185">Reference proteome</keyword>
<feature type="compositionally biased region" description="Basic and acidic residues" evidence="1">
    <location>
        <begin position="203"/>
        <end position="221"/>
    </location>
</feature>
<proteinExistence type="predicted"/>